<proteinExistence type="predicted"/>
<dbReference type="OrthoDB" id="2352208at2759"/>
<evidence type="ECO:0000256" key="1">
    <source>
        <dbReference type="SAM" id="MobiDB-lite"/>
    </source>
</evidence>
<dbReference type="Proteomes" id="UP000789570">
    <property type="component" value="Unassembled WGS sequence"/>
</dbReference>
<gene>
    <name evidence="2" type="ORF">FCALED_LOCUS2349</name>
</gene>
<dbReference type="EMBL" id="CAJVPQ010000347">
    <property type="protein sequence ID" value="CAG8473640.1"/>
    <property type="molecule type" value="Genomic_DNA"/>
</dbReference>
<name>A0A9N8W6B7_9GLOM</name>
<organism evidence="2 3">
    <name type="scientific">Funneliformis caledonium</name>
    <dbReference type="NCBI Taxonomy" id="1117310"/>
    <lineage>
        <taxon>Eukaryota</taxon>
        <taxon>Fungi</taxon>
        <taxon>Fungi incertae sedis</taxon>
        <taxon>Mucoromycota</taxon>
        <taxon>Glomeromycotina</taxon>
        <taxon>Glomeromycetes</taxon>
        <taxon>Glomerales</taxon>
        <taxon>Glomeraceae</taxon>
        <taxon>Funneliformis</taxon>
    </lineage>
</organism>
<sequence>MCCLKVLRNYFFNTNRNSNESFPQNTNLSIETPPQQQEEEGISKSMVVKINTATIVVTIPTACEARRLLIEYQKSPESKHDQTISSQSYSLFYLVLNKELSKILPGFSRTELSYEARKAWNSADQDFRDAYDLVLENEMVKKCLDD</sequence>
<feature type="region of interest" description="Disordered" evidence="1">
    <location>
        <begin position="22"/>
        <end position="41"/>
    </location>
</feature>
<accession>A0A9N8W6B7</accession>
<feature type="compositionally biased region" description="Polar residues" evidence="1">
    <location>
        <begin position="22"/>
        <end position="36"/>
    </location>
</feature>
<reference evidence="2" key="1">
    <citation type="submission" date="2021-06" db="EMBL/GenBank/DDBJ databases">
        <authorList>
            <person name="Kallberg Y."/>
            <person name="Tangrot J."/>
            <person name="Rosling A."/>
        </authorList>
    </citation>
    <scope>NUCLEOTIDE SEQUENCE</scope>
    <source>
        <strain evidence="2">UK204</strain>
    </source>
</reference>
<protein>
    <submittedName>
        <fullName evidence="2">14221_t:CDS:1</fullName>
    </submittedName>
</protein>
<dbReference type="AlphaFoldDB" id="A0A9N8W6B7"/>
<evidence type="ECO:0000313" key="3">
    <source>
        <dbReference type="Proteomes" id="UP000789570"/>
    </source>
</evidence>
<keyword evidence="3" id="KW-1185">Reference proteome</keyword>
<comment type="caution">
    <text evidence="2">The sequence shown here is derived from an EMBL/GenBank/DDBJ whole genome shotgun (WGS) entry which is preliminary data.</text>
</comment>
<evidence type="ECO:0000313" key="2">
    <source>
        <dbReference type="EMBL" id="CAG8473640.1"/>
    </source>
</evidence>